<evidence type="ECO:0000256" key="1">
    <source>
        <dbReference type="ARBA" id="ARBA00022490"/>
    </source>
</evidence>
<dbReference type="Proteomes" id="UP000707138">
    <property type="component" value="Unassembled WGS sequence"/>
</dbReference>
<dbReference type="Pfam" id="PF02634">
    <property type="entry name" value="FdhD-NarQ"/>
    <property type="match status" value="1"/>
</dbReference>
<dbReference type="PANTHER" id="PTHR30592">
    <property type="entry name" value="FORMATE DEHYDROGENASE"/>
    <property type="match status" value="1"/>
</dbReference>
<name>A0ABS2GJR2_9FIRM</name>
<evidence type="ECO:0000256" key="2">
    <source>
        <dbReference type="ARBA" id="ARBA00023150"/>
    </source>
</evidence>
<keyword evidence="4" id="KW-1185">Reference proteome</keyword>
<protein>
    <submittedName>
        <fullName evidence="3">Formate dehydrogenase accessory sulfurtransferase FdhD</fullName>
    </submittedName>
</protein>
<dbReference type="InterPro" id="IPR016193">
    <property type="entry name" value="Cytidine_deaminase-like"/>
</dbReference>
<dbReference type="Gene3D" id="3.10.20.10">
    <property type="match status" value="1"/>
</dbReference>
<dbReference type="RefSeq" id="WP_205088313.1">
    <property type="nucleotide sequence ID" value="NZ_JACJLA010000019.1"/>
</dbReference>
<dbReference type="PANTHER" id="PTHR30592:SF1">
    <property type="entry name" value="SULFUR CARRIER PROTEIN FDHD"/>
    <property type="match status" value="1"/>
</dbReference>
<comment type="caution">
    <text evidence="3">The sequence shown here is derived from an EMBL/GenBank/DDBJ whole genome shotgun (WGS) entry which is preliminary data.</text>
</comment>
<gene>
    <name evidence="3" type="ORF">H6A01_08655</name>
</gene>
<accession>A0ABS2GJR2</accession>
<organism evidence="3 4">
    <name type="scientific">Veillonella magna</name>
    <dbReference type="NCBI Taxonomy" id="464322"/>
    <lineage>
        <taxon>Bacteria</taxon>
        <taxon>Bacillati</taxon>
        <taxon>Bacillota</taxon>
        <taxon>Negativicutes</taxon>
        <taxon>Veillonellales</taxon>
        <taxon>Veillonellaceae</taxon>
        <taxon>Veillonella</taxon>
    </lineage>
</organism>
<dbReference type="SUPFAM" id="SSF53927">
    <property type="entry name" value="Cytidine deaminase-like"/>
    <property type="match status" value="1"/>
</dbReference>
<evidence type="ECO:0000313" key="4">
    <source>
        <dbReference type="Proteomes" id="UP000707138"/>
    </source>
</evidence>
<sequence length="275" mass="30201">MYELSETNIYPCWHYDAGLSTSAATSISREVRYELYLDHQSLGHVIASPHHLDELGLGYCLAEGYIQSPDEVAAIDVDATSHRITLRRTSIATATMQHRNSSLIVDTTAKSISIGSTTLRSASIIDTTHKSSPHWSVTSEEICSYGTLLDSITKAHHISHGVHEGAIVKSGRVLAYAEDVGRHNVLDRLLGIVAKKHIDTTDTLLIFSGRVPDSVIRKVHRIGCPILCSRAMPTELGITLADAYGITLVNKLRPTEFLVFAHPERIIADTQLMHS</sequence>
<dbReference type="InterPro" id="IPR003786">
    <property type="entry name" value="FdhD"/>
</dbReference>
<dbReference type="Gene3D" id="3.40.140.10">
    <property type="entry name" value="Cytidine Deaminase, domain 2"/>
    <property type="match status" value="1"/>
</dbReference>
<proteinExistence type="predicted"/>
<reference evidence="3 4" key="1">
    <citation type="journal article" date="2021" name="Sci. Rep.">
        <title>The distribution of antibiotic resistance genes in chicken gut microbiota commensals.</title>
        <authorList>
            <person name="Juricova H."/>
            <person name="Matiasovicova J."/>
            <person name="Kubasova T."/>
            <person name="Cejkova D."/>
            <person name="Rychlik I."/>
        </authorList>
    </citation>
    <scope>NUCLEOTIDE SEQUENCE [LARGE SCALE GENOMIC DNA]</scope>
    <source>
        <strain evidence="3 4">An537</strain>
    </source>
</reference>
<dbReference type="EMBL" id="JACJLA010000019">
    <property type="protein sequence ID" value="MBM6913388.1"/>
    <property type="molecule type" value="Genomic_DNA"/>
</dbReference>
<evidence type="ECO:0000313" key="3">
    <source>
        <dbReference type="EMBL" id="MBM6913388.1"/>
    </source>
</evidence>
<keyword evidence="2" id="KW-0501">Molybdenum cofactor biosynthesis</keyword>
<keyword evidence="1" id="KW-0963">Cytoplasm</keyword>
<dbReference type="PIRSF" id="PIRSF015626">
    <property type="entry name" value="FdhD"/>
    <property type="match status" value="1"/>
</dbReference>